<name>A0A1M7UCJ2_9BRAD</name>
<dbReference type="InterPro" id="IPR052716">
    <property type="entry name" value="MOSC_domain"/>
</dbReference>
<dbReference type="PANTHER" id="PTHR36930:SF1">
    <property type="entry name" value="MOSC DOMAIN-CONTAINING PROTEIN"/>
    <property type="match status" value="1"/>
</dbReference>
<protein>
    <submittedName>
        <fullName evidence="2">MOSC domain-containing protein YiiM</fullName>
    </submittedName>
</protein>
<sequence length="174" mass="18744">MVAVSIDGRHRFSKISRPSIILTRGHGIEGDAHYGPFVRHGYLARRNPKAPNLRQVHLIPSELFDALRTSGFEVCQGDLGENIATVGLDLECLPLGTLLLLGASAMLELTGLRTPCVLIDRFMCGLKNRLQGEAAGPRFKAGVMAIVTEGGEVSPGDRIRAVLPPPPHLDLPPI</sequence>
<dbReference type="SUPFAM" id="SSF50800">
    <property type="entry name" value="PK beta-barrel domain-like"/>
    <property type="match status" value="1"/>
</dbReference>
<dbReference type="GO" id="GO:0030170">
    <property type="term" value="F:pyridoxal phosphate binding"/>
    <property type="evidence" value="ECO:0007669"/>
    <property type="project" value="InterPro"/>
</dbReference>
<keyword evidence="3" id="KW-1185">Reference proteome</keyword>
<dbReference type="PROSITE" id="PS51340">
    <property type="entry name" value="MOSC"/>
    <property type="match status" value="1"/>
</dbReference>
<evidence type="ECO:0000259" key="1">
    <source>
        <dbReference type="PROSITE" id="PS51340"/>
    </source>
</evidence>
<proteinExistence type="predicted"/>
<evidence type="ECO:0000313" key="2">
    <source>
        <dbReference type="EMBL" id="SHN80713.1"/>
    </source>
</evidence>
<dbReference type="GO" id="GO:0003824">
    <property type="term" value="F:catalytic activity"/>
    <property type="evidence" value="ECO:0007669"/>
    <property type="project" value="InterPro"/>
</dbReference>
<dbReference type="Gene3D" id="2.40.33.20">
    <property type="entry name" value="PK beta-barrel domain-like"/>
    <property type="match status" value="1"/>
</dbReference>
<reference evidence="3" key="1">
    <citation type="submission" date="2016-11" db="EMBL/GenBank/DDBJ databases">
        <authorList>
            <person name="Varghese N."/>
            <person name="Submissions S."/>
        </authorList>
    </citation>
    <scope>NUCLEOTIDE SEQUENCE [LARGE SCALE GENOMIC DNA]</scope>
    <source>
        <strain evidence="3">GAS401</strain>
    </source>
</reference>
<dbReference type="AlphaFoldDB" id="A0A1M7UCJ2"/>
<dbReference type="EMBL" id="LT670849">
    <property type="protein sequence ID" value="SHN80713.1"/>
    <property type="molecule type" value="Genomic_DNA"/>
</dbReference>
<dbReference type="InterPro" id="IPR005302">
    <property type="entry name" value="MoCF_Sase_C"/>
</dbReference>
<accession>A0A1M7UCJ2</accession>
<dbReference type="Pfam" id="PF03473">
    <property type="entry name" value="MOSC"/>
    <property type="match status" value="1"/>
</dbReference>
<evidence type="ECO:0000313" key="3">
    <source>
        <dbReference type="Proteomes" id="UP000184096"/>
    </source>
</evidence>
<feature type="domain" description="MOSC" evidence="1">
    <location>
        <begin position="13"/>
        <end position="162"/>
    </location>
</feature>
<gene>
    <name evidence="2" type="ORF">SAMN05444170_4480</name>
</gene>
<dbReference type="PANTHER" id="PTHR36930">
    <property type="entry name" value="METAL-SULFUR CLUSTER BIOSYNTHESIS PROTEINS YUAD-RELATED"/>
    <property type="match status" value="1"/>
</dbReference>
<dbReference type="InterPro" id="IPR011037">
    <property type="entry name" value="Pyrv_Knase-like_insert_dom_sf"/>
</dbReference>
<organism evidence="2 3">
    <name type="scientific">Bradyrhizobium erythrophlei</name>
    <dbReference type="NCBI Taxonomy" id="1437360"/>
    <lineage>
        <taxon>Bacteria</taxon>
        <taxon>Pseudomonadati</taxon>
        <taxon>Pseudomonadota</taxon>
        <taxon>Alphaproteobacteria</taxon>
        <taxon>Hyphomicrobiales</taxon>
        <taxon>Nitrobacteraceae</taxon>
        <taxon>Bradyrhizobium</taxon>
    </lineage>
</organism>
<dbReference type="GO" id="GO:0030151">
    <property type="term" value="F:molybdenum ion binding"/>
    <property type="evidence" value="ECO:0007669"/>
    <property type="project" value="InterPro"/>
</dbReference>
<dbReference type="Proteomes" id="UP000184096">
    <property type="component" value="Chromosome I"/>
</dbReference>